<feature type="chain" id="PRO_5045806807" description="Secreted protein" evidence="1">
    <location>
        <begin position="17"/>
        <end position="113"/>
    </location>
</feature>
<accession>A0ABV0QSX8</accession>
<evidence type="ECO:0008006" key="4">
    <source>
        <dbReference type="Google" id="ProtNLM"/>
    </source>
</evidence>
<sequence length="113" mass="12666">MLYVCLSVFLTPISSPTLTFVSDWHLHVSPCKNTLFTQACGTSVETPQQLFPREYPIRSDGVKNKGGGTLSTLFSFSVSLFSHNRILFMRAHSGLLRFVNGMVRNEQSRHACL</sequence>
<keyword evidence="1" id="KW-0732">Signal</keyword>
<evidence type="ECO:0000313" key="2">
    <source>
        <dbReference type="EMBL" id="MEQ2198949.1"/>
    </source>
</evidence>
<protein>
    <recommendedName>
        <fullName evidence="4">Secreted protein</fullName>
    </recommendedName>
</protein>
<gene>
    <name evidence="2" type="ORF">XENOCAPTIV_021373</name>
</gene>
<comment type="caution">
    <text evidence="2">The sequence shown here is derived from an EMBL/GenBank/DDBJ whole genome shotgun (WGS) entry which is preliminary data.</text>
</comment>
<evidence type="ECO:0000313" key="3">
    <source>
        <dbReference type="Proteomes" id="UP001434883"/>
    </source>
</evidence>
<name>A0ABV0QSX8_9TELE</name>
<proteinExistence type="predicted"/>
<dbReference type="EMBL" id="JAHRIN010021474">
    <property type="protein sequence ID" value="MEQ2198949.1"/>
    <property type="molecule type" value="Genomic_DNA"/>
</dbReference>
<reference evidence="2 3" key="1">
    <citation type="submission" date="2021-06" db="EMBL/GenBank/DDBJ databases">
        <authorList>
            <person name="Palmer J.M."/>
        </authorList>
    </citation>
    <scope>NUCLEOTIDE SEQUENCE [LARGE SCALE GENOMIC DNA]</scope>
    <source>
        <strain evidence="2 3">XC_2019</strain>
        <tissue evidence="2">Muscle</tissue>
    </source>
</reference>
<keyword evidence="3" id="KW-1185">Reference proteome</keyword>
<dbReference type="Proteomes" id="UP001434883">
    <property type="component" value="Unassembled WGS sequence"/>
</dbReference>
<feature type="signal peptide" evidence="1">
    <location>
        <begin position="1"/>
        <end position="16"/>
    </location>
</feature>
<evidence type="ECO:0000256" key="1">
    <source>
        <dbReference type="SAM" id="SignalP"/>
    </source>
</evidence>
<organism evidence="2 3">
    <name type="scientific">Xenoophorus captivus</name>
    <dbReference type="NCBI Taxonomy" id="1517983"/>
    <lineage>
        <taxon>Eukaryota</taxon>
        <taxon>Metazoa</taxon>
        <taxon>Chordata</taxon>
        <taxon>Craniata</taxon>
        <taxon>Vertebrata</taxon>
        <taxon>Euteleostomi</taxon>
        <taxon>Actinopterygii</taxon>
        <taxon>Neopterygii</taxon>
        <taxon>Teleostei</taxon>
        <taxon>Neoteleostei</taxon>
        <taxon>Acanthomorphata</taxon>
        <taxon>Ovalentaria</taxon>
        <taxon>Atherinomorphae</taxon>
        <taxon>Cyprinodontiformes</taxon>
        <taxon>Goodeidae</taxon>
        <taxon>Xenoophorus</taxon>
    </lineage>
</organism>